<dbReference type="Proteomes" id="UP000708208">
    <property type="component" value="Unassembled WGS sequence"/>
</dbReference>
<proteinExistence type="predicted"/>
<accession>A0A8J2JUG3</accession>
<dbReference type="EMBL" id="CAJVCH010141260">
    <property type="protein sequence ID" value="CAG7726885.1"/>
    <property type="molecule type" value="Genomic_DNA"/>
</dbReference>
<dbReference type="AlphaFoldDB" id="A0A8J2JUG3"/>
<sequence length="161" mass="18306">MNGFREIWVESQITRGLDQLLIRDLLAPEDIPDKTDDVERDFEVGPTKGAFEWGGSGLTMELQLKGEETQYLNEETARRSGATRETFFLVREKSIIFGVFRDPTVTAMCSEIRHRVTFQLDPNTCHPKTSHSKFVFNSAFDSVKSSDDFARQKLDLTVAVP</sequence>
<dbReference type="OrthoDB" id="2333384at2759"/>
<gene>
    <name evidence="1" type="ORF">AFUS01_LOCUS15764</name>
</gene>
<protein>
    <submittedName>
        <fullName evidence="1">Uncharacterized protein</fullName>
    </submittedName>
</protein>
<comment type="caution">
    <text evidence="1">The sequence shown here is derived from an EMBL/GenBank/DDBJ whole genome shotgun (WGS) entry which is preliminary data.</text>
</comment>
<evidence type="ECO:0000313" key="1">
    <source>
        <dbReference type="EMBL" id="CAG7726885.1"/>
    </source>
</evidence>
<organism evidence="1 2">
    <name type="scientific">Allacma fusca</name>
    <dbReference type="NCBI Taxonomy" id="39272"/>
    <lineage>
        <taxon>Eukaryota</taxon>
        <taxon>Metazoa</taxon>
        <taxon>Ecdysozoa</taxon>
        <taxon>Arthropoda</taxon>
        <taxon>Hexapoda</taxon>
        <taxon>Collembola</taxon>
        <taxon>Symphypleona</taxon>
        <taxon>Sminthuridae</taxon>
        <taxon>Allacma</taxon>
    </lineage>
</organism>
<keyword evidence="2" id="KW-1185">Reference proteome</keyword>
<evidence type="ECO:0000313" key="2">
    <source>
        <dbReference type="Proteomes" id="UP000708208"/>
    </source>
</evidence>
<reference evidence="1" key="1">
    <citation type="submission" date="2021-06" db="EMBL/GenBank/DDBJ databases">
        <authorList>
            <person name="Hodson N. C."/>
            <person name="Mongue J. A."/>
            <person name="Jaron S. K."/>
        </authorList>
    </citation>
    <scope>NUCLEOTIDE SEQUENCE</scope>
</reference>
<name>A0A8J2JUG3_9HEXA</name>